<feature type="transmembrane region" description="Helical" evidence="1">
    <location>
        <begin position="6"/>
        <end position="37"/>
    </location>
</feature>
<dbReference type="GO" id="GO:0005886">
    <property type="term" value="C:plasma membrane"/>
    <property type="evidence" value="ECO:0007669"/>
    <property type="project" value="TreeGrafter"/>
</dbReference>
<dbReference type="PANTHER" id="PTHR35813">
    <property type="entry name" value="INNER MEMBRANE PROTEIN YBAN"/>
    <property type="match status" value="1"/>
</dbReference>
<dbReference type="Proteomes" id="UP000749320">
    <property type="component" value="Unassembled WGS sequence"/>
</dbReference>
<evidence type="ECO:0000313" key="4">
    <source>
        <dbReference type="Proteomes" id="UP000196258"/>
    </source>
</evidence>
<organism evidence="3 4">
    <name type="scientific">Thomasclavelia spiroformis</name>
    <dbReference type="NCBI Taxonomy" id="29348"/>
    <lineage>
        <taxon>Bacteria</taxon>
        <taxon>Bacillati</taxon>
        <taxon>Bacillota</taxon>
        <taxon>Erysipelotrichia</taxon>
        <taxon>Erysipelotrichales</taxon>
        <taxon>Coprobacillaceae</taxon>
        <taxon>Thomasclavelia</taxon>
    </lineage>
</organism>
<dbReference type="AlphaFoldDB" id="A0A1Y4QQV9"/>
<accession>A0A1Y4QQV9</accession>
<dbReference type="RefSeq" id="WP_087254263.1">
    <property type="nucleotide sequence ID" value="NZ_CAJFOD010000115.1"/>
</dbReference>
<dbReference type="InterPro" id="IPR007401">
    <property type="entry name" value="DUF454"/>
</dbReference>
<reference evidence="2" key="4">
    <citation type="submission" date="2021-09" db="EMBL/GenBank/DDBJ databases">
        <authorList>
            <person name="Gilroy R."/>
        </authorList>
    </citation>
    <scope>NUCLEOTIDE SEQUENCE</scope>
    <source>
        <strain evidence="2">CHK193-16274</strain>
    </source>
</reference>
<name>A0A1Y4QQV9_9FIRM</name>
<feature type="transmembrane region" description="Helical" evidence="1">
    <location>
        <begin position="100"/>
        <end position="119"/>
    </location>
</feature>
<evidence type="ECO:0000313" key="3">
    <source>
        <dbReference type="EMBL" id="OUQ06673.1"/>
    </source>
</evidence>
<dbReference type="Pfam" id="PF04304">
    <property type="entry name" value="DUF454"/>
    <property type="match status" value="1"/>
</dbReference>
<keyword evidence="1" id="KW-0472">Membrane</keyword>
<comment type="caution">
    <text evidence="3">The sequence shown here is derived from an EMBL/GenBank/DDBJ whole genome shotgun (WGS) entry which is preliminary data.</text>
</comment>
<reference evidence="4" key="1">
    <citation type="submission" date="2017-04" db="EMBL/GenBank/DDBJ databases">
        <title>Function of individual gut microbiota members based on whole genome sequencing of pure cultures obtained from chicken caecum.</title>
        <authorList>
            <person name="Medvecky M."/>
            <person name="Cejkova D."/>
            <person name="Polansky O."/>
            <person name="Karasova D."/>
            <person name="Kubasova T."/>
            <person name="Cizek A."/>
            <person name="Rychlik I."/>
        </authorList>
    </citation>
    <scope>NUCLEOTIDE SEQUENCE [LARGE SCALE GENOMIC DNA]</scope>
    <source>
        <strain evidence="4">An149</strain>
    </source>
</reference>
<proteinExistence type="predicted"/>
<keyword evidence="1" id="KW-0812">Transmembrane</keyword>
<protein>
    <submittedName>
        <fullName evidence="2">YbaN family protein</fullName>
    </submittedName>
</protein>
<evidence type="ECO:0000256" key="1">
    <source>
        <dbReference type="SAM" id="Phobius"/>
    </source>
</evidence>
<dbReference type="EMBL" id="DYWV01000210">
    <property type="protein sequence ID" value="HJF40493.1"/>
    <property type="molecule type" value="Genomic_DNA"/>
</dbReference>
<evidence type="ECO:0000313" key="2">
    <source>
        <dbReference type="EMBL" id="HJF40493.1"/>
    </source>
</evidence>
<dbReference type="Proteomes" id="UP000196258">
    <property type="component" value="Unassembled WGS sequence"/>
</dbReference>
<dbReference type="EMBL" id="NFLB01000001">
    <property type="protein sequence ID" value="OUQ06673.1"/>
    <property type="molecule type" value="Genomic_DNA"/>
</dbReference>
<sequence length="126" mass="14182">MKIKRGLLIVIGCIGVVFGAIGAILPLIPAFPFLLLATICFTKSSKRLNDWFVSTKLYKSNLESFVNGKGMTWKTKIRIMILVTILMTVGFVMMNQVVVGRIVLGLVWLFHIIYFIFGIKTIKTIK</sequence>
<keyword evidence="1" id="KW-1133">Transmembrane helix</keyword>
<reference evidence="3" key="2">
    <citation type="journal article" date="2018" name="BMC Genomics">
        <title>Whole genome sequencing and function prediction of 133 gut anaerobes isolated from chicken caecum in pure cultures.</title>
        <authorList>
            <person name="Medvecky M."/>
            <person name="Cejkova D."/>
            <person name="Polansky O."/>
            <person name="Karasova D."/>
            <person name="Kubasova T."/>
            <person name="Cizek A."/>
            <person name="Rychlik I."/>
        </authorList>
    </citation>
    <scope>NUCLEOTIDE SEQUENCE</scope>
    <source>
        <strain evidence="3">An149</strain>
    </source>
</reference>
<gene>
    <name evidence="3" type="ORF">B5E91_01725</name>
    <name evidence="2" type="ORF">K8V91_06170</name>
</gene>
<dbReference type="PANTHER" id="PTHR35813:SF1">
    <property type="entry name" value="INNER MEMBRANE PROTEIN YBAN"/>
    <property type="match status" value="1"/>
</dbReference>
<dbReference type="PIRSF" id="PIRSF016789">
    <property type="entry name" value="DUF454"/>
    <property type="match status" value="1"/>
</dbReference>
<reference evidence="2" key="3">
    <citation type="journal article" date="2021" name="PeerJ">
        <title>Extensive microbial diversity within the chicken gut microbiome revealed by metagenomics and culture.</title>
        <authorList>
            <person name="Gilroy R."/>
            <person name="Ravi A."/>
            <person name="Getino M."/>
            <person name="Pursley I."/>
            <person name="Horton D.L."/>
            <person name="Alikhan N.F."/>
            <person name="Baker D."/>
            <person name="Gharbi K."/>
            <person name="Hall N."/>
            <person name="Watson M."/>
            <person name="Adriaenssens E.M."/>
            <person name="Foster-Nyarko E."/>
            <person name="Jarju S."/>
            <person name="Secka A."/>
            <person name="Antonio M."/>
            <person name="Oren A."/>
            <person name="Chaudhuri R.R."/>
            <person name="La Ragione R."/>
            <person name="Hildebrand F."/>
            <person name="Pallen M.J."/>
        </authorList>
    </citation>
    <scope>NUCLEOTIDE SEQUENCE</scope>
    <source>
        <strain evidence="2">CHK193-16274</strain>
    </source>
</reference>